<sequence length="41" mass="4636">MRPAGCISRPSPSFRGRHGYVPPSRKLKGEVKEQQVKELTK</sequence>
<dbReference type="EMBL" id="UATL01000001">
    <property type="protein sequence ID" value="SPY28784.1"/>
    <property type="molecule type" value="Genomic_DNA"/>
</dbReference>
<feature type="region of interest" description="Disordered" evidence="1">
    <location>
        <begin position="1"/>
        <end position="41"/>
    </location>
</feature>
<accession>A0A2X1W4E5</accession>
<reference evidence="2 3" key="1">
    <citation type="submission" date="2018-06" db="EMBL/GenBank/DDBJ databases">
        <authorList>
            <consortium name="Pathogen Informatics"/>
            <person name="Doyle S."/>
        </authorList>
    </citation>
    <scope>NUCLEOTIDE SEQUENCE [LARGE SCALE GENOMIC DNA]</scope>
    <source>
        <strain evidence="2 3">NCTC11647</strain>
    </source>
</reference>
<dbReference type="GeneID" id="93398288"/>
<name>A0A2X1W4E5_PHODM</name>
<proteinExistence type="predicted"/>
<gene>
    <name evidence="2" type="ORF">NCTC11647_01885</name>
</gene>
<dbReference type="RefSeq" id="WP_255199442.1">
    <property type="nucleotide sequence ID" value="NZ_CP018297.1"/>
</dbReference>
<protein>
    <submittedName>
        <fullName evidence="2">Uncharacterized protein</fullName>
    </submittedName>
</protein>
<dbReference type="Proteomes" id="UP000251647">
    <property type="component" value="Unassembled WGS sequence"/>
</dbReference>
<evidence type="ECO:0000313" key="2">
    <source>
        <dbReference type="EMBL" id="SPY28784.1"/>
    </source>
</evidence>
<feature type="compositionally biased region" description="Basic and acidic residues" evidence="1">
    <location>
        <begin position="27"/>
        <end position="41"/>
    </location>
</feature>
<organism evidence="2 3">
    <name type="scientific">Photobacterium damselae</name>
    <dbReference type="NCBI Taxonomy" id="38293"/>
    <lineage>
        <taxon>Bacteria</taxon>
        <taxon>Pseudomonadati</taxon>
        <taxon>Pseudomonadota</taxon>
        <taxon>Gammaproteobacteria</taxon>
        <taxon>Vibrionales</taxon>
        <taxon>Vibrionaceae</taxon>
        <taxon>Photobacterium</taxon>
    </lineage>
</organism>
<evidence type="ECO:0000313" key="3">
    <source>
        <dbReference type="Proteomes" id="UP000251647"/>
    </source>
</evidence>
<evidence type="ECO:0000256" key="1">
    <source>
        <dbReference type="SAM" id="MobiDB-lite"/>
    </source>
</evidence>
<dbReference type="AlphaFoldDB" id="A0A2X1W4E5"/>